<evidence type="ECO:0000256" key="2">
    <source>
        <dbReference type="ARBA" id="ARBA00006883"/>
    </source>
</evidence>
<dbReference type="CDD" id="cd01918">
    <property type="entry name" value="HprK_C"/>
    <property type="match status" value="1"/>
</dbReference>
<keyword evidence="3" id="KW-0723">Serine/threonine-protein kinase</keyword>
<dbReference type="PANTHER" id="PTHR30305">
    <property type="entry name" value="PROTEIN YJDM-RELATED"/>
    <property type="match status" value="1"/>
</dbReference>
<comment type="catalytic activity">
    <reaction evidence="9">
        <text>[HPr protein]-O-phospho-L-serine + phosphate + H(+) = [HPr protein]-L-serine + diphosphate</text>
        <dbReference type="Rhea" id="RHEA:46604"/>
        <dbReference type="Rhea" id="RHEA-COMP:11602"/>
        <dbReference type="Rhea" id="RHEA-COMP:11603"/>
        <dbReference type="ChEBI" id="CHEBI:15378"/>
        <dbReference type="ChEBI" id="CHEBI:29999"/>
        <dbReference type="ChEBI" id="CHEBI:33019"/>
        <dbReference type="ChEBI" id="CHEBI:43474"/>
        <dbReference type="ChEBI" id="CHEBI:83421"/>
    </reaction>
</comment>
<dbReference type="Gene3D" id="3.40.1390.20">
    <property type="entry name" value="HprK N-terminal domain-like"/>
    <property type="match status" value="1"/>
</dbReference>
<feature type="domain" description="HPr kinase/phosphorylase C-terminal" evidence="11">
    <location>
        <begin position="135"/>
        <end position="229"/>
    </location>
</feature>
<evidence type="ECO:0000259" key="11">
    <source>
        <dbReference type="Pfam" id="PF07475"/>
    </source>
</evidence>
<dbReference type="Pfam" id="PF07475">
    <property type="entry name" value="Hpr_kinase_C"/>
    <property type="match status" value="1"/>
</dbReference>
<keyword evidence="8" id="KW-0511">Multifunctional enzyme</keyword>
<keyword evidence="4" id="KW-0808">Transferase</keyword>
<feature type="domain" description="HPr(Ser) kinase/phosphorylase N-terminal" evidence="10">
    <location>
        <begin position="14"/>
        <end position="130"/>
    </location>
</feature>
<dbReference type="GO" id="GO:0000155">
    <property type="term" value="F:phosphorelay sensor kinase activity"/>
    <property type="evidence" value="ECO:0007669"/>
    <property type="project" value="InterPro"/>
</dbReference>
<reference evidence="12" key="1">
    <citation type="submission" date="2018-06" db="EMBL/GenBank/DDBJ databases">
        <authorList>
            <person name="Zhirakovskaya E."/>
        </authorList>
    </citation>
    <scope>NUCLEOTIDE SEQUENCE</scope>
</reference>
<evidence type="ECO:0000256" key="5">
    <source>
        <dbReference type="ARBA" id="ARBA00022741"/>
    </source>
</evidence>
<dbReference type="AlphaFoldDB" id="A0A3B0Y8W8"/>
<dbReference type="Pfam" id="PF02603">
    <property type="entry name" value="Hpr_kinase_N"/>
    <property type="match status" value="1"/>
</dbReference>
<dbReference type="SUPFAM" id="SSF75138">
    <property type="entry name" value="HprK N-terminal domain-like"/>
    <property type="match status" value="1"/>
</dbReference>
<dbReference type="GO" id="GO:0006109">
    <property type="term" value="P:regulation of carbohydrate metabolic process"/>
    <property type="evidence" value="ECO:0007669"/>
    <property type="project" value="InterPro"/>
</dbReference>
<evidence type="ECO:0000259" key="10">
    <source>
        <dbReference type="Pfam" id="PF02603"/>
    </source>
</evidence>
<evidence type="ECO:0000313" key="12">
    <source>
        <dbReference type="EMBL" id="VAW70599.1"/>
    </source>
</evidence>
<dbReference type="GO" id="GO:0004674">
    <property type="term" value="F:protein serine/threonine kinase activity"/>
    <property type="evidence" value="ECO:0007669"/>
    <property type="project" value="UniProtKB-KW"/>
</dbReference>
<evidence type="ECO:0000256" key="1">
    <source>
        <dbReference type="ARBA" id="ARBA00001120"/>
    </source>
</evidence>
<dbReference type="InterPro" id="IPR027417">
    <property type="entry name" value="P-loop_NTPase"/>
</dbReference>
<evidence type="ECO:0000256" key="3">
    <source>
        <dbReference type="ARBA" id="ARBA00022527"/>
    </source>
</evidence>
<dbReference type="NCBIfam" id="TIGR00679">
    <property type="entry name" value="hpr-ser"/>
    <property type="match status" value="1"/>
</dbReference>
<feature type="non-terminal residue" evidence="12">
    <location>
        <position position="230"/>
    </location>
</feature>
<dbReference type="PANTHER" id="PTHR30305:SF1">
    <property type="entry name" value="HPR KINASE_PHOSPHORYLASE"/>
    <property type="match status" value="1"/>
</dbReference>
<dbReference type="InterPro" id="IPR028979">
    <property type="entry name" value="Ser_kin/Pase_Hpr-like_N_sf"/>
</dbReference>
<keyword evidence="7" id="KW-0067">ATP-binding</keyword>
<evidence type="ECO:0000256" key="4">
    <source>
        <dbReference type="ARBA" id="ARBA00022679"/>
    </source>
</evidence>
<gene>
    <name evidence="12" type="ORF">MNBD_GAMMA10-549</name>
</gene>
<dbReference type="EMBL" id="UOFJ01000533">
    <property type="protein sequence ID" value="VAW70599.1"/>
    <property type="molecule type" value="Genomic_DNA"/>
</dbReference>
<name>A0A3B0Y8W8_9ZZZZ</name>
<accession>A0A3B0Y8W8</accession>
<evidence type="ECO:0000256" key="9">
    <source>
        <dbReference type="ARBA" id="ARBA00047657"/>
    </source>
</evidence>
<sequence>MPDQLTPLDLYLHLQENIDLKWVAGKNNAERPIKRSLHLNQQSTLIGHLNLIHTNRIQVIGKKERQYLNRLTQQSSHSPEEIFSRRTAAIVFTHGQNIPEAIIKTANARQTPLFQTDLSSGDLIDAVRFYISDLLAEKITLHGVFMEVMGSGVLITGESSIGKSELALELITRGHRLVADDAPVFTRIGPNLLDGTCPEVLKNFMEVRGLGVLDIRAMYGENAIKPRKHL</sequence>
<dbReference type="SUPFAM" id="SSF53795">
    <property type="entry name" value="PEP carboxykinase-like"/>
    <property type="match status" value="1"/>
</dbReference>
<dbReference type="Gene3D" id="3.40.50.300">
    <property type="entry name" value="P-loop containing nucleotide triphosphate hydrolases"/>
    <property type="match status" value="1"/>
</dbReference>
<comment type="similarity">
    <text evidence="2">Belongs to the HPrK/P family.</text>
</comment>
<evidence type="ECO:0000256" key="6">
    <source>
        <dbReference type="ARBA" id="ARBA00022777"/>
    </source>
</evidence>
<organism evidence="12">
    <name type="scientific">hydrothermal vent metagenome</name>
    <dbReference type="NCBI Taxonomy" id="652676"/>
    <lineage>
        <taxon>unclassified sequences</taxon>
        <taxon>metagenomes</taxon>
        <taxon>ecological metagenomes</taxon>
    </lineage>
</organism>
<protein>
    <submittedName>
        <fullName evidence="12">HPr kinase/phosphorylase</fullName>
    </submittedName>
</protein>
<dbReference type="InterPro" id="IPR003755">
    <property type="entry name" value="HPr(Ser)_kin/Pase"/>
</dbReference>
<dbReference type="InterPro" id="IPR011126">
    <property type="entry name" value="Hpr_kin/Pase_Hpr_N"/>
</dbReference>
<keyword evidence="5" id="KW-0547">Nucleotide-binding</keyword>
<dbReference type="GO" id="GO:0005524">
    <property type="term" value="F:ATP binding"/>
    <property type="evidence" value="ECO:0007669"/>
    <property type="project" value="UniProtKB-KW"/>
</dbReference>
<dbReference type="InterPro" id="IPR011104">
    <property type="entry name" value="Hpr_kin/Pase_C"/>
</dbReference>
<evidence type="ECO:0000256" key="7">
    <source>
        <dbReference type="ARBA" id="ARBA00022840"/>
    </source>
</evidence>
<evidence type="ECO:0000256" key="8">
    <source>
        <dbReference type="ARBA" id="ARBA00023268"/>
    </source>
</evidence>
<proteinExistence type="inferred from homology"/>
<keyword evidence="6 12" id="KW-0418">Kinase</keyword>
<comment type="catalytic activity">
    <reaction evidence="1">
        <text>[HPr protein]-L-serine + ATP = [HPr protein]-O-phospho-L-serine + ADP + H(+)</text>
        <dbReference type="Rhea" id="RHEA:46600"/>
        <dbReference type="Rhea" id="RHEA-COMP:11602"/>
        <dbReference type="Rhea" id="RHEA-COMP:11603"/>
        <dbReference type="ChEBI" id="CHEBI:15378"/>
        <dbReference type="ChEBI" id="CHEBI:29999"/>
        <dbReference type="ChEBI" id="CHEBI:30616"/>
        <dbReference type="ChEBI" id="CHEBI:83421"/>
        <dbReference type="ChEBI" id="CHEBI:456216"/>
    </reaction>
</comment>